<accession>D3TA69</accession>
<dbReference type="GeneID" id="8828149"/>
<dbReference type="OrthoDB" id="14794at2157"/>
<gene>
    <name evidence="2" type="ordered locus">Aboo_1189</name>
</gene>
<reference evidence="2" key="1">
    <citation type="submission" date="2010-02" db="EMBL/GenBank/DDBJ databases">
        <title>Complete sequence of Aciduliprofundum boonei T469.</title>
        <authorList>
            <consortium name="US DOE Joint Genome Institute"/>
            <person name="Lucas S."/>
            <person name="Copeland A."/>
            <person name="Lapidus A."/>
            <person name="Cheng J.-F."/>
            <person name="Bruce D."/>
            <person name="Goodwin L."/>
            <person name="Pitluck S."/>
            <person name="Saunders E."/>
            <person name="Detter J.C."/>
            <person name="Han C."/>
            <person name="Tapia R."/>
            <person name="Land M."/>
            <person name="Hauser L."/>
            <person name="Kyrpides N."/>
            <person name="Mikhailova N."/>
            <person name="Flores G."/>
            <person name="Reysenbach A.-L."/>
            <person name="Woyke T."/>
        </authorList>
    </citation>
    <scope>NUCLEOTIDE SEQUENCE</scope>
    <source>
        <strain evidence="2">T469</strain>
    </source>
</reference>
<dbReference type="AlphaFoldDB" id="D3TA69"/>
<evidence type="ECO:0000313" key="3">
    <source>
        <dbReference type="Proteomes" id="UP000001400"/>
    </source>
</evidence>
<keyword evidence="3" id="KW-1185">Reference proteome</keyword>
<evidence type="ECO:0000259" key="1">
    <source>
        <dbReference type="Pfam" id="PF04457"/>
    </source>
</evidence>
<dbReference type="KEGG" id="abi:Aboo_1189"/>
<sequence>MVRKILNEYKWRQDRDFNLIEVHYIDRLSPRGYAILKGEDIEDMGDRFIFTKNGMIPYHRVIRILYDGKIIYEKTRGYHNKYSKKP</sequence>
<dbReference type="Proteomes" id="UP000001400">
    <property type="component" value="Chromosome"/>
</dbReference>
<dbReference type="Pfam" id="PF04457">
    <property type="entry name" value="MJ1316"/>
    <property type="match status" value="1"/>
</dbReference>
<feature type="domain" description="MJ1316 RNA cyclic group end recognition" evidence="1">
    <location>
        <begin position="2"/>
        <end position="74"/>
    </location>
</feature>
<name>D3TA69_ACIB4</name>
<dbReference type="HOGENOM" id="CLU_172276_2_0_2"/>
<dbReference type="InterPro" id="IPR040459">
    <property type="entry name" value="MJ1316"/>
</dbReference>
<proteinExistence type="predicted"/>
<protein>
    <recommendedName>
        <fullName evidence="1">MJ1316 RNA cyclic group end recognition domain-containing protein</fullName>
    </recommendedName>
</protein>
<evidence type="ECO:0000313" key="2">
    <source>
        <dbReference type="EMBL" id="ADD08998.1"/>
    </source>
</evidence>
<organism evidence="2 3">
    <name type="scientific">Aciduliprofundum boonei (strain DSM 19572 / T469)</name>
    <dbReference type="NCBI Taxonomy" id="439481"/>
    <lineage>
        <taxon>Archaea</taxon>
        <taxon>Methanobacteriati</taxon>
        <taxon>Thermoplasmatota</taxon>
        <taxon>DHVE2 group</taxon>
        <taxon>Candidatus Aciduliprofundum</taxon>
    </lineage>
</organism>
<dbReference type="EMBL" id="CP001941">
    <property type="protein sequence ID" value="ADD08998.1"/>
    <property type="molecule type" value="Genomic_DNA"/>
</dbReference>
<dbReference type="RefSeq" id="WP_012997360.1">
    <property type="nucleotide sequence ID" value="NC_013926.1"/>
</dbReference>